<keyword evidence="5" id="KW-0808">Transferase</keyword>
<comment type="similarity">
    <text evidence="3">Belongs to the glycosyltransferase 90 family.</text>
</comment>
<dbReference type="GO" id="GO:0005788">
    <property type="term" value="C:endoplasmic reticulum lumen"/>
    <property type="evidence" value="ECO:0007669"/>
    <property type="project" value="UniProtKB-SubCell"/>
</dbReference>
<accession>A0AAJ6YNH0</accession>
<comment type="function">
    <text evidence="6">Protein O-glucosyltransferase. Catalyzes the reaction that attaches glucose through an O-glycosidic linkage to a conserved serine residue found in the consensus sequence C-X-S-X-[PA]-C in epidermal growth factor-like repeats. Regulates Notch signaling by glucosylating Notch in the ER, glucosylation is required for the correct folding and cleavage of Notch.</text>
</comment>
<gene>
    <name evidence="10" type="primary">LOC105364958</name>
</gene>
<dbReference type="GO" id="GO:0035251">
    <property type="term" value="F:UDP-glucosyltransferase activity"/>
    <property type="evidence" value="ECO:0007669"/>
    <property type="project" value="TreeGrafter"/>
</dbReference>
<dbReference type="InterPro" id="IPR006598">
    <property type="entry name" value="CAP10"/>
</dbReference>
<protein>
    <submittedName>
        <fullName evidence="10">O-glucosyltransferase rumi homolog</fullName>
    </submittedName>
</protein>
<proteinExistence type="inferred from homology"/>
<dbReference type="RefSeq" id="XP_011501303.1">
    <property type="nucleotide sequence ID" value="XM_011503001.1"/>
</dbReference>
<dbReference type="KEGG" id="csol:105364958"/>
<evidence type="ECO:0000256" key="3">
    <source>
        <dbReference type="ARBA" id="ARBA00010118"/>
    </source>
</evidence>
<dbReference type="GO" id="GO:0035252">
    <property type="term" value="F:UDP-xylosyltransferase activity"/>
    <property type="evidence" value="ECO:0007669"/>
    <property type="project" value="TreeGrafter"/>
</dbReference>
<feature type="chain" id="PRO_5042579610" evidence="7">
    <location>
        <begin position="19"/>
        <end position="399"/>
    </location>
</feature>
<evidence type="ECO:0000313" key="10">
    <source>
        <dbReference type="RefSeq" id="XP_011501303.1"/>
    </source>
</evidence>
<dbReference type="AlphaFoldDB" id="A0AAJ6YNH0"/>
<evidence type="ECO:0000256" key="6">
    <source>
        <dbReference type="ARBA" id="ARBA00045690"/>
    </source>
</evidence>
<sequence length="399" mass="46788">MILLLHLIISIFIHNVESKIESCSSNKEDTCIDHLESNKYSEVTNAIYEKYLRAIEKSEAEYTECKSKKCKCFGDIIDKDLKIFAEHGIDEELINTAKSRGTFYQIINGNLYREKNCMFPSRCNGIQYFISKLVDNLPNISFIINTRDYPQSSKYFGEPLPIFSFSKTAEYDDITYPAWTFWEGGPAISLYPRGLGRWDLHRKSLNKASRENPWDEKEEKAFFRGSRTSSERDNLILLSRAKPELADAQYTKNQAWKSEKDTLNSLPATEASLESHCSYKYLFNYRGVAASFRHKHLFLCGSLVFHVGNEWTEFYYHAMKPWIHYIPVPKNATQKQLEELIRFAKDHDTIVKKIADRGRNFIWERLKLSDVICYWKRLLKQYSKLFKYKPTLNADLIRI</sequence>
<dbReference type="GO" id="GO:0045747">
    <property type="term" value="P:positive regulation of Notch signaling pathway"/>
    <property type="evidence" value="ECO:0007669"/>
    <property type="project" value="TreeGrafter"/>
</dbReference>
<keyword evidence="9" id="KW-1185">Reference proteome</keyword>
<dbReference type="Proteomes" id="UP000695007">
    <property type="component" value="Unplaced"/>
</dbReference>
<name>A0AAJ6YNH0_9HYME</name>
<evidence type="ECO:0000259" key="8">
    <source>
        <dbReference type="SMART" id="SM00672"/>
    </source>
</evidence>
<dbReference type="PANTHER" id="PTHR12203:SF35">
    <property type="entry name" value="PROTEIN O-GLUCOSYLTRANSFERASE 1"/>
    <property type="match status" value="1"/>
</dbReference>
<evidence type="ECO:0000256" key="7">
    <source>
        <dbReference type="SAM" id="SignalP"/>
    </source>
</evidence>
<dbReference type="SMART" id="SM00672">
    <property type="entry name" value="CAP10"/>
    <property type="match status" value="1"/>
</dbReference>
<dbReference type="GeneID" id="105364958"/>
<evidence type="ECO:0000256" key="5">
    <source>
        <dbReference type="ARBA" id="ARBA00022679"/>
    </source>
</evidence>
<comment type="pathway">
    <text evidence="2">Protein modification; protein glycosylation.</text>
</comment>
<dbReference type="PANTHER" id="PTHR12203">
    <property type="entry name" value="KDEL LYS-ASP-GLU-LEU CONTAINING - RELATED"/>
    <property type="match status" value="1"/>
</dbReference>
<keyword evidence="4" id="KW-0328">Glycosyltransferase</keyword>
<organism evidence="9 10">
    <name type="scientific">Ceratosolen solmsi marchali</name>
    <dbReference type="NCBI Taxonomy" id="326594"/>
    <lineage>
        <taxon>Eukaryota</taxon>
        <taxon>Metazoa</taxon>
        <taxon>Ecdysozoa</taxon>
        <taxon>Arthropoda</taxon>
        <taxon>Hexapoda</taxon>
        <taxon>Insecta</taxon>
        <taxon>Pterygota</taxon>
        <taxon>Neoptera</taxon>
        <taxon>Endopterygota</taxon>
        <taxon>Hymenoptera</taxon>
        <taxon>Apocrita</taxon>
        <taxon>Proctotrupomorpha</taxon>
        <taxon>Chalcidoidea</taxon>
        <taxon>Agaonidae</taxon>
        <taxon>Agaoninae</taxon>
        <taxon>Ceratosolen</taxon>
    </lineage>
</organism>
<feature type="domain" description="Glycosyl transferase CAP10" evidence="8">
    <location>
        <begin position="136"/>
        <end position="389"/>
    </location>
</feature>
<evidence type="ECO:0000256" key="4">
    <source>
        <dbReference type="ARBA" id="ARBA00022676"/>
    </source>
</evidence>
<reference evidence="10" key="1">
    <citation type="submission" date="2025-08" db="UniProtKB">
        <authorList>
            <consortium name="RefSeq"/>
        </authorList>
    </citation>
    <scope>IDENTIFICATION</scope>
</reference>
<comment type="subcellular location">
    <subcellularLocation>
        <location evidence="1">Endoplasmic reticulum lumen</location>
    </subcellularLocation>
</comment>
<evidence type="ECO:0000256" key="2">
    <source>
        <dbReference type="ARBA" id="ARBA00004922"/>
    </source>
</evidence>
<evidence type="ECO:0000313" key="9">
    <source>
        <dbReference type="Proteomes" id="UP000695007"/>
    </source>
</evidence>
<evidence type="ECO:0000256" key="1">
    <source>
        <dbReference type="ARBA" id="ARBA00004319"/>
    </source>
</evidence>
<keyword evidence="7" id="KW-0732">Signal</keyword>
<dbReference type="GO" id="GO:0006493">
    <property type="term" value="P:protein O-linked glycosylation"/>
    <property type="evidence" value="ECO:0007669"/>
    <property type="project" value="TreeGrafter"/>
</dbReference>
<dbReference type="InterPro" id="IPR051091">
    <property type="entry name" value="O-Glucosyltr/Glycosyltrsf_90"/>
</dbReference>
<feature type="signal peptide" evidence="7">
    <location>
        <begin position="1"/>
        <end position="18"/>
    </location>
</feature>
<dbReference type="Pfam" id="PF05686">
    <property type="entry name" value="Glyco_transf_90"/>
    <property type="match status" value="1"/>
</dbReference>